<dbReference type="VEuPathDB" id="FungiDB:PYU1_G001066"/>
<reference evidence="4" key="1">
    <citation type="journal article" date="2010" name="Genome Biol.">
        <title>Genome sequence of the necrotrophic plant pathogen Pythium ultimum reveals original pathogenicity mechanisms and effector repertoire.</title>
        <authorList>
            <person name="Levesque C.A."/>
            <person name="Brouwer H."/>
            <person name="Cano L."/>
            <person name="Hamilton J.P."/>
            <person name="Holt C."/>
            <person name="Huitema E."/>
            <person name="Raffaele S."/>
            <person name="Robideau G.P."/>
            <person name="Thines M."/>
            <person name="Win J."/>
            <person name="Zerillo M.M."/>
            <person name="Beakes G.W."/>
            <person name="Boore J.L."/>
            <person name="Busam D."/>
            <person name="Dumas B."/>
            <person name="Ferriera S."/>
            <person name="Fuerstenberg S.I."/>
            <person name="Gachon C.M."/>
            <person name="Gaulin E."/>
            <person name="Govers F."/>
            <person name="Grenville-Briggs L."/>
            <person name="Horner N."/>
            <person name="Hostetler J."/>
            <person name="Jiang R.H."/>
            <person name="Johnson J."/>
            <person name="Krajaejun T."/>
            <person name="Lin H."/>
            <person name="Meijer H.J."/>
            <person name="Moore B."/>
            <person name="Morris P."/>
            <person name="Phuntmart V."/>
            <person name="Puiu D."/>
            <person name="Shetty J."/>
            <person name="Stajich J.E."/>
            <person name="Tripathy S."/>
            <person name="Wawra S."/>
            <person name="van West P."/>
            <person name="Whitty B.R."/>
            <person name="Coutinho P.M."/>
            <person name="Henrissat B."/>
            <person name="Martin F."/>
            <person name="Thomas P.D."/>
            <person name="Tyler B.M."/>
            <person name="De Vries R.P."/>
            <person name="Kamoun S."/>
            <person name="Yandell M."/>
            <person name="Tisserat N."/>
            <person name="Buell C.R."/>
        </authorList>
    </citation>
    <scope>NUCLEOTIDE SEQUENCE</scope>
    <source>
        <strain evidence="4">DAOM:BR144</strain>
    </source>
</reference>
<evidence type="ECO:0000256" key="1">
    <source>
        <dbReference type="SAM" id="Coils"/>
    </source>
</evidence>
<proteinExistence type="predicted"/>
<evidence type="ECO:0000313" key="3">
    <source>
        <dbReference type="EnsemblProtists" id="PYU1_T001066"/>
    </source>
</evidence>
<dbReference type="AlphaFoldDB" id="K3W7X5"/>
<feature type="coiled-coil region" evidence="1">
    <location>
        <begin position="576"/>
        <end position="631"/>
    </location>
</feature>
<reference evidence="4" key="2">
    <citation type="submission" date="2010-04" db="EMBL/GenBank/DDBJ databases">
        <authorList>
            <person name="Buell R."/>
            <person name="Hamilton J."/>
            <person name="Hostetler J."/>
        </authorList>
    </citation>
    <scope>NUCLEOTIDE SEQUENCE [LARGE SCALE GENOMIC DNA]</scope>
    <source>
        <strain evidence="4">DAOM:BR144</strain>
    </source>
</reference>
<protein>
    <submittedName>
        <fullName evidence="3">Uncharacterized protein</fullName>
    </submittedName>
</protein>
<sequence>MEVDAAPEKPPSSVANTNARLTQEQESNGDSELPGVSSSGQPESPGKPTKQKTSPSKHHHSNKLNVVEKSDYITKLAAEAVVANQTIWGQQREILAQSEQIRLLKLEILVHEDNERKLNDQLDDSRKDFEVANSERINALAERYALDEEIRKLQVELERVESEKSNYAKRMHEGLFMNQALRATNETLKQNAVVSVLEKDKLINEKESLHVQLDGLQQEQQDLKLQKAQVEKELQDSQRKHQHLGARIQTMKEQFEIEVVSNSKHVREINYLKGEIDEEKVKVGVLEAKCNLLTAEKQNTGMRAQDKLRIERLLNQKLELENIVEAMKVDRAKDQEQLRNLRASLEALDTEMQHSKRVFSAGQQAFLHSERTCEQLRHQLQDVEKNYEKTTKSLSSLKERFKLFEESSKDQVTKLEVELKVTSAQLREVSVLEDEDEEEEFEEELDEEDVLDARRRRLKLHRKGVILDDGAGLSEDQLGDRARDGDEISDSLEKQTQVARMSKFRKSKLDKLAKKLQRDVENKSELIQSLEGVICEQADQMALLTRTNEQQERWLSLNENQKGMLFADIDAKAVVLFEVRNKKETAELKMRQAETDRDVEIERALKIQFALENMRRQFDMQSAQNEDLQSKIWREYEHHLLMLSLRREKEIQATFQSFFRLSDEGKRMRSVENDTNEHADSSLKDMARIYQP</sequence>
<dbReference type="Proteomes" id="UP000019132">
    <property type="component" value="Unassembled WGS sequence"/>
</dbReference>
<dbReference type="HOGENOM" id="CLU_398227_0_0_1"/>
<accession>K3W7X5</accession>
<dbReference type="STRING" id="431595.K3W7X5"/>
<feature type="region of interest" description="Disordered" evidence="2">
    <location>
        <begin position="667"/>
        <end position="692"/>
    </location>
</feature>
<keyword evidence="4" id="KW-1185">Reference proteome</keyword>
<feature type="coiled-coil region" evidence="1">
    <location>
        <begin position="143"/>
        <end position="170"/>
    </location>
</feature>
<reference evidence="3" key="3">
    <citation type="submission" date="2015-02" db="UniProtKB">
        <authorList>
            <consortium name="EnsemblProtists"/>
        </authorList>
    </citation>
    <scope>IDENTIFICATION</scope>
    <source>
        <strain evidence="3">DAOM BR144</strain>
    </source>
</reference>
<dbReference type="EnsemblProtists" id="PYU1_T001066">
    <property type="protein sequence ID" value="PYU1_T001066"/>
    <property type="gene ID" value="PYU1_G001066"/>
</dbReference>
<evidence type="ECO:0000313" key="4">
    <source>
        <dbReference type="Proteomes" id="UP000019132"/>
    </source>
</evidence>
<feature type="compositionally biased region" description="Polar residues" evidence="2">
    <location>
        <begin position="13"/>
        <end position="42"/>
    </location>
</feature>
<dbReference type="eggNOG" id="ENOG502RDWG">
    <property type="taxonomic scope" value="Eukaryota"/>
</dbReference>
<dbReference type="InParanoid" id="K3W7X5"/>
<dbReference type="EMBL" id="GL376620">
    <property type="status" value="NOT_ANNOTATED_CDS"/>
    <property type="molecule type" value="Genomic_DNA"/>
</dbReference>
<feature type="coiled-coil region" evidence="1">
    <location>
        <begin position="199"/>
        <end position="254"/>
    </location>
</feature>
<feature type="coiled-coil region" evidence="1">
    <location>
        <begin position="310"/>
        <end position="400"/>
    </location>
</feature>
<keyword evidence="1" id="KW-0175">Coiled coil</keyword>
<organism evidence="3 4">
    <name type="scientific">Globisporangium ultimum (strain ATCC 200006 / CBS 805.95 / DAOM BR144)</name>
    <name type="common">Pythium ultimum</name>
    <dbReference type="NCBI Taxonomy" id="431595"/>
    <lineage>
        <taxon>Eukaryota</taxon>
        <taxon>Sar</taxon>
        <taxon>Stramenopiles</taxon>
        <taxon>Oomycota</taxon>
        <taxon>Peronosporomycetes</taxon>
        <taxon>Pythiales</taxon>
        <taxon>Pythiaceae</taxon>
        <taxon>Globisporangium</taxon>
    </lineage>
</organism>
<feature type="region of interest" description="Disordered" evidence="2">
    <location>
        <begin position="1"/>
        <end position="66"/>
    </location>
</feature>
<name>K3W7X5_GLOUD</name>
<evidence type="ECO:0000256" key="2">
    <source>
        <dbReference type="SAM" id="MobiDB-lite"/>
    </source>
</evidence>
<feature type="coiled-coil region" evidence="1">
    <location>
        <begin position="506"/>
        <end position="533"/>
    </location>
</feature>